<sequence>MNIDLSDRVIIITGSSGGIGWAIAREVHASGARVVLHGTREEALREKVRELDADETSKRADWVSADLADPEAPARIIAKAVDTFGRLDGLVNNAGIFPRNNLTSITVDDFEHIFAVNARAPLFLCQGAAARFRAQKSPGSIVNIGSINAHCGQSDILAYSMSKGALQTMTRNLGDALGAEGIRVNQLNVGWTYTDTEHKVQLAEGRPENWLEQVPKVFAPSGSILRPEQIAPHAVFWLSDASWPINGQVYEVEQYPVIGRNKINEG</sequence>
<dbReference type="PANTHER" id="PTHR43975">
    <property type="entry name" value="ZGC:101858"/>
    <property type="match status" value="1"/>
</dbReference>
<dbReference type="PANTHER" id="PTHR43975:SF2">
    <property type="entry name" value="EG:BACR7A4.14 PROTEIN-RELATED"/>
    <property type="match status" value="1"/>
</dbReference>
<dbReference type="CDD" id="cd05233">
    <property type="entry name" value="SDR_c"/>
    <property type="match status" value="1"/>
</dbReference>
<name>A0A4R3J6I1_9PROT</name>
<dbReference type="PRINTS" id="PR00081">
    <property type="entry name" value="GDHRDH"/>
</dbReference>
<proteinExistence type="inferred from homology"/>
<dbReference type="EMBL" id="SLZW01000009">
    <property type="protein sequence ID" value="TCS60945.1"/>
    <property type="molecule type" value="Genomic_DNA"/>
</dbReference>
<protein>
    <submittedName>
        <fullName evidence="3">NAD(P)-dependent dehydrogenase (Short-subunit alcohol dehydrogenase family)</fullName>
    </submittedName>
</protein>
<dbReference type="FunFam" id="3.40.50.720:FF:000084">
    <property type="entry name" value="Short-chain dehydrogenase reductase"/>
    <property type="match status" value="1"/>
</dbReference>
<comment type="similarity">
    <text evidence="1">Belongs to the short-chain dehydrogenases/reductases (SDR) family.</text>
</comment>
<dbReference type="NCBIfam" id="NF004847">
    <property type="entry name" value="PRK06198.1"/>
    <property type="match status" value="1"/>
</dbReference>
<gene>
    <name evidence="3" type="ORF">EDD55_109106</name>
</gene>
<evidence type="ECO:0000259" key="2">
    <source>
        <dbReference type="SMART" id="SM00822"/>
    </source>
</evidence>
<dbReference type="PRINTS" id="PR00080">
    <property type="entry name" value="SDRFAMILY"/>
</dbReference>
<feature type="domain" description="Ketoreductase" evidence="2">
    <location>
        <begin position="8"/>
        <end position="213"/>
    </location>
</feature>
<dbReference type="RefSeq" id="WP_207893198.1">
    <property type="nucleotide sequence ID" value="NZ_CP119676.1"/>
</dbReference>
<reference evidence="3 4" key="1">
    <citation type="submission" date="2019-03" db="EMBL/GenBank/DDBJ databases">
        <title>Genomic Encyclopedia of Type Strains, Phase IV (KMG-IV): sequencing the most valuable type-strain genomes for metagenomic binning, comparative biology and taxonomic classification.</title>
        <authorList>
            <person name="Goeker M."/>
        </authorList>
    </citation>
    <scope>NUCLEOTIDE SEQUENCE [LARGE SCALE GENOMIC DNA]</scope>
    <source>
        <strain evidence="3 4">DSM 101688</strain>
    </source>
</reference>
<evidence type="ECO:0000256" key="1">
    <source>
        <dbReference type="ARBA" id="ARBA00006484"/>
    </source>
</evidence>
<dbReference type="Proteomes" id="UP000295304">
    <property type="component" value="Unassembled WGS sequence"/>
</dbReference>
<dbReference type="SMART" id="SM00822">
    <property type="entry name" value="PKS_KR"/>
    <property type="match status" value="1"/>
</dbReference>
<evidence type="ECO:0000313" key="4">
    <source>
        <dbReference type="Proteomes" id="UP000295304"/>
    </source>
</evidence>
<dbReference type="SUPFAM" id="SSF51735">
    <property type="entry name" value="NAD(P)-binding Rossmann-fold domains"/>
    <property type="match status" value="1"/>
</dbReference>
<dbReference type="InterPro" id="IPR057326">
    <property type="entry name" value="KR_dom"/>
</dbReference>
<dbReference type="AlphaFoldDB" id="A0A4R3J6I1"/>
<dbReference type="Gene3D" id="3.40.50.720">
    <property type="entry name" value="NAD(P)-binding Rossmann-like Domain"/>
    <property type="match status" value="1"/>
</dbReference>
<organism evidence="3 4">
    <name type="scientific">Varunaivibrio sulfuroxidans</name>
    <dbReference type="NCBI Taxonomy" id="1773489"/>
    <lineage>
        <taxon>Bacteria</taxon>
        <taxon>Pseudomonadati</taxon>
        <taxon>Pseudomonadota</taxon>
        <taxon>Alphaproteobacteria</taxon>
        <taxon>Rhodospirillales</taxon>
        <taxon>Magnetovibrionaceae</taxon>
        <taxon>Varunaivibrio</taxon>
    </lineage>
</organism>
<keyword evidence="4" id="KW-1185">Reference proteome</keyword>
<dbReference type="InterPro" id="IPR036291">
    <property type="entry name" value="NAD(P)-bd_dom_sf"/>
</dbReference>
<dbReference type="Pfam" id="PF13561">
    <property type="entry name" value="adh_short_C2"/>
    <property type="match status" value="1"/>
</dbReference>
<dbReference type="PROSITE" id="PS00061">
    <property type="entry name" value="ADH_SHORT"/>
    <property type="match status" value="1"/>
</dbReference>
<dbReference type="InterPro" id="IPR002347">
    <property type="entry name" value="SDR_fam"/>
</dbReference>
<accession>A0A4R3J6I1</accession>
<dbReference type="InterPro" id="IPR020904">
    <property type="entry name" value="Sc_DH/Rdtase_CS"/>
</dbReference>
<evidence type="ECO:0000313" key="3">
    <source>
        <dbReference type="EMBL" id="TCS60945.1"/>
    </source>
</evidence>
<comment type="caution">
    <text evidence="3">The sequence shown here is derived from an EMBL/GenBank/DDBJ whole genome shotgun (WGS) entry which is preliminary data.</text>
</comment>